<dbReference type="Pfam" id="PF05193">
    <property type="entry name" value="Peptidase_M16_C"/>
    <property type="match status" value="1"/>
</dbReference>
<evidence type="ECO:0000256" key="5">
    <source>
        <dbReference type="RuleBase" id="RU004447"/>
    </source>
</evidence>
<evidence type="ECO:0000313" key="8">
    <source>
        <dbReference type="EMBL" id="CAE7914115.1"/>
    </source>
</evidence>
<evidence type="ECO:0000259" key="7">
    <source>
        <dbReference type="Pfam" id="PF05193"/>
    </source>
</evidence>
<dbReference type="Proteomes" id="UP000601435">
    <property type="component" value="Unassembled WGS sequence"/>
</dbReference>
<evidence type="ECO:0000256" key="2">
    <source>
        <dbReference type="ARBA" id="ARBA00007261"/>
    </source>
</evidence>
<evidence type="ECO:0000256" key="1">
    <source>
        <dbReference type="ARBA" id="ARBA00002123"/>
    </source>
</evidence>
<dbReference type="PANTHER" id="PTHR11851">
    <property type="entry name" value="METALLOPROTEASE"/>
    <property type="match status" value="1"/>
</dbReference>
<dbReference type="InterPro" id="IPR001431">
    <property type="entry name" value="Pept_M16_Zn_BS"/>
</dbReference>
<dbReference type="OrthoDB" id="10251424at2759"/>
<dbReference type="PROSITE" id="PS00143">
    <property type="entry name" value="INSULINASE"/>
    <property type="match status" value="1"/>
</dbReference>
<feature type="domain" description="Peptidase M16 C-terminal" evidence="7">
    <location>
        <begin position="148"/>
        <end position="320"/>
    </location>
</feature>
<comment type="similarity">
    <text evidence="2 5">Belongs to the peptidase M16 family.</text>
</comment>
<comment type="caution">
    <text evidence="8">The sequence shown here is derived from an EMBL/GenBank/DDBJ whole genome shotgun (WGS) entry which is preliminary data.</text>
</comment>
<proteinExistence type="inferred from homology"/>
<gene>
    <name evidence="8" type="ORF">SNEC2469_LOCUS31251</name>
</gene>
<name>A0A813BR91_9DINO</name>
<evidence type="ECO:0000256" key="3">
    <source>
        <dbReference type="ARBA" id="ARBA00030006"/>
    </source>
</evidence>
<dbReference type="Gene3D" id="3.30.830.10">
    <property type="entry name" value="Metalloenzyme, LuxS/M16 peptidase-like"/>
    <property type="match status" value="2"/>
</dbReference>
<evidence type="ECO:0000313" key="9">
    <source>
        <dbReference type="Proteomes" id="UP000601435"/>
    </source>
</evidence>
<organism evidence="8 9">
    <name type="scientific">Symbiodinium necroappetens</name>
    <dbReference type="NCBI Taxonomy" id="1628268"/>
    <lineage>
        <taxon>Eukaryota</taxon>
        <taxon>Sar</taxon>
        <taxon>Alveolata</taxon>
        <taxon>Dinophyceae</taxon>
        <taxon>Suessiales</taxon>
        <taxon>Symbiodiniaceae</taxon>
        <taxon>Symbiodinium</taxon>
    </lineage>
</organism>
<dbReference type="InterPro" id="IPR007863">
    <property type="entry name" value="Peptidase_M16_C"/>
</dbReference>
<sequence>MAEVETCSVGLWVGVGARHESAKINGVAHLLEHMVFKGTGRRSARAIAEEIEAVGGHLNAYTGRETTAFYAKVLADDAPLALDIVADMLLHPRLDAGELERERQVVLQEIGQAVDTPDDIIFDDFQSAAYPNQGLGRPVLGTPETVSSLSADDLRGYLTGSYAADSSVLVASGRIEHDRLHRLAEELFGDLPACTAARAEPARYLGGEHRQVRDLEQAHLLIGFDSVGMQDPDYYAVSALSTLLGGGMSSRLFQEVREERGLVYSIYSFLSAASDSGLFGVYAGTGAGEAQEVLDTVCQELERAAQDITPEEVERTRAQLKAAILMSRERTGARAEQLAGHLQIFGRSIPVSEIVAELDALDAARLRRCAATMLGGKPTLALLGPVDGLTSYDSFAARFGGAATAAQ</sequence>
<comment type="function">
    <text evidence="1">Substrate recognition and binding subunit of the essential mitochondrial processing protease (MPP), which cleaves the mitochondrial sequence off newly imported precursors proteins.</text>
</comment>
<dbReference type="InterPro" id="IPR011765">
    <property type="entry name" value="Pept_M16_N"/>
</dbReference>
<evidence type="ECO:0000259" key="6">
    <source>
        <dbReference type="Pfam" id="PF00675"/>
    </source>
</evidence>
<dbReference type="FunFam" id="3.30.830.10:FF:000008">
    <property type="entry name" value="Mitochondrial-processing peptidase subunit beta"/>
    <property type="match status" value="1"/>
</dbReference>
<dbReference type="AlphaFoldDB" id="A0A813BR91"/>
<keyword evidence="9" id="KW-1185">Reference proteome</keyword>
<protein>
    <recommendedName>
        <fullName evidence="3">Alpha-MPP</fullName>
    </recommendedName>
    <alternativeName>
        <fullName evidence="4">Inactive zinc metalloprotease alpha</fullName>
    </alternativeName>
</protein>
<dbReference type="InterPro" id="IPR011249">
    <property type="entry name" value="Metalloenz_LuxS/M16"/>
</dbReference>
<accession>A0A813BR91</accession>
<dbReference type="GO" id="GO:0004222">
    <property type="term" value="F:metalloendopeptidase activity"/>
    <property type="evidence" value="ECO:0007669"/>
    <property type="project" value="InterPro"/>
</dbReference>
<dbReference type="PANTHER" id="PTHR11851:SF49">
    <property type="entry name" value="MITOCHONDRIAL-PROCESSING PEPTIDASE SUBUNIT ALPHA"/>
    <property type="match status" value="1"/>
</dbReference>
<feature type="domain" description="Peptidase M16 N-terminal" evidence="6">
    <location>
        <begin position="5"/>
        <end position="142"/>
    </location>
</feature>
<dbReference type="InterPro" id="IPR050361">
    <property type="entry name" value="MPP/UQCRC_Complex"/>
</dbReference>
<evidence type="ECO:0000256" key="4">
    <source>
        <dbReference type="ARBA" id="ARBA00032315"/>
    </source>
</evidence>
<reference evidence="8" key="1">
    <citation type="submission" date="2021-02" db="EMBL/GenBank/DDBJ databases">
        <authorList>
            <person name="Dougan E. K."/>
            <person name="Rhodes N."/>
            <person name="Thang M."/>
            <person name="Chan C."/>
        </authorList>
    </citation>
    <scope>NUCLEOTIDE SEQUENCE</scope>
</reference>
<dbReference type="GO" id="GO:0046872">
    <property type="term" value="F:metal ion binding"/>
    <property type="evidence" value="ECO:0007669"/>
    <property type="project" value="InterPro"/>
</dbReference>
<dbReference type="GO" id="GO:0006508">
    <property type="term" value="P:proteolysis"/>
    <property type="evidence" value="ECO:0007669"/>
    <property type="project" value="InterPro"/>
</dbReference>
<dbReference type="EMBL" id="CAJNJA010075141">
    <property type="protein sequence ID" value="CAE7914115.1"/>
    <property type="molecule type" value="Genomic_DNA"/>
</dbReference>
<dbReference type="Pfam" id="PF00675">
    <property type="entry name" value="Peptidase_M16"/>
    <property type="match status" value="1"/>
</dbReference>
<dbReference type="SUPFAM" id="SSF63411">
    <property type="entry name" value="LuxS/MPP-like metallohydrolase"/>
    <property type="match status" value="2"/>
</dbReference>